<sequence>MFDTSTLHLGDLETLETDLGVSLQDIADINISTDDQGSPTTMPPARVMVAIGWLMLKSDNPAATLDEARAMSLDDITARLADDTEEAAGE</sequence>
<proteinExistence type="predicted"/>
<dbReference type="Proteomes" id="UP000466104">
    <property type="component" value="Unassembled WGS sequence"/>
</dbReference>
<protein>
    <submittedName>
        <fullName evidence="1">Uncharacterized protein</fullName>
    </submittedName>
</protein>
<dbReference type="AlphaFoldDB" id="A0A7K0J7H2"/>
<name>A0A7K0J7H2_9ACTN</name>
<evidence type="ECO:0000313" key="1">
    <source>
        <dbReference type="EMBL" id="MSS45914.1"/>
    </source>
</evidence>
<keyword evidence="2" id="KW-1185">Reference proteome</keyword>
<dbReference type="RefSeq" id="WP_154563642.1">
    <property type="nucleotide sequence ID" value="NZ_VUMG01000003.1"/>
</dbReference>
<reference evidence="1 2" key="1">
    <citation type="submission" date="2019-08" db="EMBL/GenBank/DDBJ databases">
        <title>In-depth cultivation of the pig gut microbiome towards novel bacterial diversity and tailored functional studies.</title>
        <authorList>
            <person name="Wylensek D."/>
            <person name="Hitch T.C.A."/>
            <person name="Clavel T."/>
        </authorList>
    </citation>
    <scope>NUCLEOTIDE SEQUENCE [LARGE SCALE GENOMIC DNA]</scope>
    <source>
        <strain evidence="1 2">WCA-380-WT-3A</strain>
    </source>
</reference>
<comment type="caution">
    <text evidence="1">The sequence shown here is derived from an EMBL/GenBank/DDBJ whole genome shotgun (WGS) entry which is preliminary data.</text>
</comment>
<gene>
    <name evidence="1" type="ORF">FYJ43_07660</name>
</gene>
<accession>A0A7K0J7H2</accession>
<dbReference type="EMBL" id="VUMG01000003">
    <property type="protein sequence ID" value="MSS45914.1"/>
    <property type="molecule type" value="Genomic_DNA"/>
</dbReference>
<evidence type="ECO:0000313" key="2">
    <source>
        <dbReference type="Proteomes" id="UP000466104"/>
    </source>
</evidence>
<organism evidence="1 2">
    <name type="scientific">Cutibacterium porci</name>
    <dbReference type="NCBI Taxonomy" id="2605781"/>
    <lineage>
        <taxon>Bacteria</taxon>
        <taxon>Bacillati</taxon>
        <taxon>Actinomycetota</taxon>
        <taxon>Actinomycetes</taxon>
        <taxon>Propionibacteriales</taxon>
        <taxon>Propionibacteriaceae</taxon>
        <taxon>Cutibacterium</taxon>
    </lineage>
</organism>